<reference evidence="6" key="1">
    <citation type="submission" date="2023-06" db="EMBL/GenBank/DDBJ databases">
        <authorList>
            <person name="Jiang Y."/>
            <person name="Liu Q."/>
        </authorList>
    </citation>
    <scope>NUCLEOTIDE SEQUENCE</scope>
    <source>
        <strain evidence="6">CGMCC 1.12090</strain>
    </source>
</reference>
<dbReference type="Gene3D" id="2.40.50.140">
    <property type="entry name" value="Nucleic acid-binding proteins"/>
    <property type="match status" value="1"/>
</dbReference>
<evidence type="ECO:0000313" key="6">
    <source>
        <dbReference type="EMBL" id="MDO1534068.1"/>
    </source>
</evidence>
<proteinExistence type="predicted"/>
<dbReference type="Gene3D" id="2.40.50.100">
    <property type="match status" value="1"/>
</dbReference>
<dbReference type="CDD" id="cd03301">
    <property type="entry name" value="ABC_MalK_N"/>
    <property type="match status" value="1"/>
</dbReference>
<dbReference type="InterPro" id="IPR003439">
    <property type="entry name" value="ABC_transporter-like_ATP-bd"/>
</dbReference>
<keyword evidence="1" id="KW-0813">Transport</keyword>
<keyword evidence="4 6" id="KW-0067">ATP-binding</keyword>
<dbReference type="Proteomes" id="UP001169027">
    <property type="component" value="Unassembled WGS sequence"/>
</dbReference>
<dbReference type="Pfam" id="PF00005">
    <property type="entry name" value="ABC_tran"/>
    <property type="match status" value="1"/>
</dbReference>
<evidence type="ECO:0000256" key="4">
    <source>
        <dbReference type="ARBA" id="ARBA00022840"/>
    </source>
</evidence>
<gene>
    <name evidence="6" type="primary">ugpC</name>
    <name evidence="6" type="ORF">Q2T77_17410</name>
</gene>
<accession>A0ABT8S5G9</accession>
<evidence type="ECO:0000256" key="3">
    <source>
        <dbReference type="ARBA" id="ARBA00022741"/>
    </source>
</evidence>
<comment type="caution">
    <text evidence="6">The sequence shown here is derived from an EMBL/GenBank/DDBJ whole genome shotgun (WGS) entry which is preliminary data.</text>
</comment>
<keyword evidence="2" id="KW-0472">Membrane</keyword>
<dbReference type="InterPro" id="IPR017871">
    <property type="entry name" value="ABC_transporter-like_CS"/>
</dbReference>
<dbReference type="RefSeq" id="WP_301811292.1">
    <property type="nucleotide sequence ID" value="NZ_JAUJZH010000012.1"/>
</dbReference>
<dbReference type="PROSITE" id="PS00211">
    <property type="entry name" value="ABC_TRANSPORTER_1"/>
    <property type="match status" value="1"/>
</dbReference>
<dbReference type="InterPro" id="IPR003593">
    <property type="entry name" value="AAA+_ATPase"/>
</dbReference>
<dbReference type="InterPro" id="IPR015855">
    <property type="entry name" value="ABC_transpr_MalK-like"/>
</dbReference>
<feature type="domain" description="ABC transporter" evidence="5">
    <location>
        <begin position="4"/>
        <end position="234"/>
    </location>
</feature>
<keyword evidence="3" id="KW-0547">Nucleotide-binding</keyword>
<dbReference type="InterPro" id="IPR008995">
    <property type="entry name" value="Mo/tungstate-bd_C_term_dom"/>
</dbReference>
<protein>
    <submittedName>
        <fullName evidence="6">Sn-glycerol-3-phosphate ABC transporter ATP-binding protein UgpC</fullName>
    </submittedName>
</protein>
<dbReference type="InterPro" id="IPR027417">
    <property type="entry name" value="P-loop_NTPase"/>
</dbReference>
<dbReference type="PANTHER" id="PTHR43875:SF10">
    <property type="entry name" value="BLL2173 PROTEIN"/>
    <property type="match status" value="1"/>
</dbReference>
<dbReference type="SUPFAM" id="SSF50331">
    <property type="entry name" value="MOP-like"/>
    <property type="match status" value="1"/>
</dbReference>
<keyword evidence="7" id="KW-1185">Reference proteome</keyword>
<evidence type="ECO:0000313" key="7">
    <source>
        <dbReference type="Proteomes" id="UP001169027"/>
    </source>
</evidence>
<dbReference type="InterPro" id="IPR005116">
    <property type="entry name" value="Transp-assoc_OB_typ1"/>
</dbReference>
<name>A0ABT8S5G9_9BURK</name>
<dbReference type="Pfam" id="PF03459">
    <property type="entry name" value="TOBE"/>
    <property type="match status" value="1"/>
</dbReference>
<dbReference type="InterPro" id="IPR040582">
    <property type="entry name" value="OB_MalK-like"/>
</dbReference>
<dbReference type="SUPFAM" id="SSF52540">
    <property type="entry name" value="P-loop containing nucleoside triphosphate hydrolases"/>
    <property type="match status" value="1"/>
</dbReference>
<dbReference type="NCBIfam" id="NF008653">
    <property type="entry name" value="PRK11650.1"/>
    <property type="match status" value="1"/>
</dbReference>
<dbReference type="GO" id="GO:0005524">
    <property type="term" value="F:ATP binding"/>
    <property type="evidence" value="ECO:0007669"/>
    <property type="project" value="UniProtKB-KW"/>
</dbReference>
<dbReference type="InterPro" id="IPR012340">
    <property type="entry name" value="NA-bd_OB-fold"/>
</dbReference>
<dbReference type="EMBL" id="JAUKVY010000012">
    <property type="protein sequence ID" value="MDO1534068.1"/>
    <property type="molecule type" value="Genomic_DNA"/>
</dbReference>
<evidence type="ECO:0000256" key="2">
    <source>
        <dbReference type="ARBA" id="ARBA00022475"/>
    </source>
</evidence>
<dbReference type="Gene3D" id="3.40.50.300">
    <property type="entry name" value="P-loop containing nucleotide triphosphate hydrolases"/>
    <property type="match status" value="1"/>
</dbReference>
<evidence type="ECO:0000259" key="5">
    <source>
        <dbReference type="PROSITE" id="PS50893"/>
    </source>
</evidence>
<dbReference type="InterPro" id="IPR047641">
    <property type="entry name" value="ABC_transpr_MalK/UgpC-like"/>
</dbReference>
<sequence length="351" mass="38434">MASVHISGIEKHFGGTQVIRGVDIDIADGEFCVLVGPSGCGKSTLLRMIAGLEDADEGEISIGTRVVNEVPPKDRDIAMVFQNYALYPHMSVRENMSFALSLARQPKREIEQRVDRAAGILGLGPYLERFPRQLSGGQRQRVAMGRAIVRNPQVFLFDEPLSNLDAKLRVQMRIEIRELHRRLKATSVYVTHDQTEAMTMGDKIVVLRGGVVEQAGAPLELYDRPVNTFVATFIGSPAMNLLPGTVHGDRVQFEGGSLPLPPGQRVQEGQKVLYGLRPEHCALGDTGLPVEVVMVEPTGADTQLYCRCAGHDVTVTVRDRSDCAPGHRIVLAPDPARAHLFDADCGRRLEA</sequence>
<keyword evidence="2" id="KW-1003">Cell membrane</keyword>
<dbReference type="Pfam" id="PF17912">
    <property type="entry name" value="OB_MalK"/>
    <property type="match status" value="1"/>
</dbReference>
<dbReference type="PANTHER" id="PTHR43875">
    <property type="entry name" value="MALTODEXTRIN IMPORT ATP-BINDING PROTEIN MSMX"/>
    <property type="match status" value="1"/>
</dbReference>
<evidence type="ECO:0000256" key="1">
    <source>
        <dbReference type="ARBA" id="ARBA00022448"/>
    </source>
</evidence>
<dbReference type="SMART" id="SM00382">
    <property type="entry name" value="AAA"/>
    <property type="match status" value="1"/>
</dbReference>
<dbReference type="PROSITE" id="PS50893">
    <property type="entry name" value="ABC_TRANSPORTER_2"/>
    <property type="match status" value="1"/>
</dbReference>
<organism evidence="6 7">
    <name type="scientific">Variovorax ginsengisoli</name>
    <dbReference type="NCBI Taxonomy" id="363844"/>
    <lineage>
        <taxon>Bacteria</taxon>
        <taxon>Pseudomonadati</taxon>
        <taxon>Pseudomonadota</taxon>
        <taxon>Betaproteobacteria</taxon>
        <taxon>Burkholderiales</taxon>
        <taxon>Comamonadaceae</taxon>
        <taxon>Variovorax</taxon>
    </lineage>
</organism>